<dbReference type="Proteomes" id="UP001604277">
    <property type="component" value="Unassembled WGS sequence"/>
</dbReference>
<dbReference type="EMBL" id="JBFOLJ010000006">
    <property type="protein sequence ID" value="KAL2530076.1"/>
    <property type="molecule type" value="Genomic_DNA"/>
</dbReference>
<accession>A0ABD1UYS3</accession>
<comment type="caution">
    <text evidence="1">The sequence shown here is derived from an EMBL/GenBank/DDBJ whole genome shotgun (WGS) entry which is preliminary data.</text>
</comment>
<sequence>MVKRFKLRISRLITTTLQSCRSKDPSTLPKNHVPSFSRISPVNPKFTPTNFLVPKDQNHRSTFKTYVSSTLISAGCGRASKLGATITCNEDCTRSEFQEFKWQKEEKWHVVANIYEEKIQRWKIYNSSASNGSLNFNF</sequence>
<organism evidence="1 2">
    <name type="scientific">Forsythia ovata</name>
    <dbReference type="NCBI Taxonomy" id="205694"/>
    <lineage>
        <taxon>Eukaryota</taxon>
        <taxon>Viridiplantae</taxon>
        <taxon>Streptophyta</taxon>
        <taxon>Embryophyta</taxon>
        <taxon>Tracheophyta</taxon>
        <taxon>Spermatophyta</taxon>
        <taxon>Magnoliopsida</taxon>
        <taxon>eudicotyledons</taxon>
        <taxon>Gunneridae</taxon>
        <taxon>Pentapetalae</taxon>
        <taxon>asterids</taxon>
        <taxon>lamiids</taxon>
        <taxon>Lamiales</taxon>
        <taxon>Oleaceae</taxon>
        <taxon>Forsythieae</taxon>
        <taxon>Forsythia</taxon>
    </lineage>
</organism>
<dbReference type="AlphaFoldDB" id="A0ABD1UYS3"/>
<protein>
    <submittedName>
        <fullName evidence="1">Transcription repressor OFP7</fullName>
    </submittedName>
</protein>
<keyword evidence="2" id="KW-1185">Reference proteome</keyword>
<evidence type="ECO:0000313" key="1">
    <source>
        <dbReference type="EMBL" id="KAL2530076.1"/>
    </source>
</evidence>
<name>A0ABD1UYS3_9LAMI</name>
<evidence type="ECO:0000313" key="2">
    <source>
        <dbReference type="Proteomes" id="UP001604277"/>
    </source>
</evidence>
<gene>
    <name evidence="1" type="ORF">Fot_22677</name>
</gene>
<proteinExistence type="predicted"/>
<reference evidence="2" key="1">
    <citation type="submission" date="2024-07" db="EMBL/GenBank/DDBJ databases">
        <title>Two chromosome-level genome assemblies of Korean endemic species Abeliophyllum distichum and Forsythia ovata (Oleaceae).</title>
        <authorList>
            <person name="Jang H."/>
        </authorList>
    </citation>
    <scope>NUCLEOTIDE SEQUENCE [LARGE SCALE GENOMIC DNA]</scope>
</reference>